<evidence type="ECO:0000256" key="3">
    <source>
        <dbReference type="ARBA" id="ARBA00023163"/>
    </source>
</evidence>
<dbReference type="GO" id="GO:0003700">
    <property type="term" value="F:DNA-binding transcription factor activity"/>
    <property type="evidence" value="ECO:0007669"/>
    <property type="project" value="InterPro"/>
</dbReference>
<dbReference type="PRINTS" id="PR00598">
    <property type="entry name" value="HTHMARR"/>
</dbReference>
<dbReference type="OrthoDB" id="6462103at2"/>
<organism evidence="5 6">
    <name type="scientific">Carnobacterium viridans</name>
    <dbReference type="NCBI Taxonomy" id="174587"/>
    <lineage>
        <taxon>Bacteria</taxon>
        <taxon>Bacillati</taxon>
        <taxon>Bacillota</taxon>
        <taxon>Bacilli</taxon>
        <taxon>Lactobacillales</taxon>
        <taxon>Carnobacteriaceae</taxon>
        <taxon>Carnobacterium</taxon>
    </lineage>
</organism>
<evidence type="ECO:0000313" key="5">
    <source>
        <dbReference type="EMBL" id="SDQ28133.1"/>
    </source>
</evidence>
<evidence type="ECO:0000256" key="1">
    <source>
        <dbReference type="ARBA" id="ARBA00023015"/>
    </source>
</evidence>
<feature type="domain" description="HTH marR-type" evidence="4">
    <location>
        <begin position="1"/>
        <end position="133"/>
    </location>
</feature>
<dbReference type="PROSITE" id="PS50995">
    <property type="entry name" value="HTH_MARR_2"/>
    <property type="match status" value="1"/>
</dbReference>
<dbReference type="PANTHER" id="PTHR42756">
    <property type="entry name" value="TRANSCRIPTIONAL REGULATOR, MARR"/>
    <property type="match status" value="1"/>
</dbReference>
<proteinExistence type="predicted"/>
<dbReference type="Gene3D" id="1.10.10.10">
    <property type="entry name" value="Winged helix-like DNA-binding domain superfamily/Winged helix DNA-binding domain"/>
    <property type="match status" value="1"/>
</dbReference>
<keyword evidence="3" id="KW-0804">Transcription</keyword>
<keyword evidence="1" id="KW-0805">Transcription regulation</keyword>
<evidence type="ECO:0000259" key="4">
    <source>
        <dbReference type="PROSITE" id="PS50995"/>
    </source>
</evidence>
<sequence length="150" mass="17348">MIDILRDIGVIARSLDSIANIEFKDLNLTRGQYLYLVRIKENAGIIPDNLSEMIKVDRTTASRAIQKLERNGLIEKRADSVNKKIKRLFTTLKGDELAEYIVKENLYSNKIALQGLSDEEVKIFSRILNKIKQNTETDWDFVKKGNKRDY</sequence>
<dbReference type="PROSITE" id="PS01117">
    <property type="entry name" value="HTH_MARR_1"/>
    <property type="match status" value="1"/>
</dbReference>
<dbReference type="AlphaFoldDB" id="A0A1H0ZL14"/>
<reference evidence="6" key="1">
    <citation type="submission" date="2016-10" db="EMBL/GenBank/DDBJ databases">
        <authorList>
            <person name="Varghese N."/>
            <person name="Submissions S."/>
        </authorList>
    </citation>
    <scope>NUCLEOTIDE SEQUENCE [LARGE SCALE GENOMIC DNA]</scope>
    <source>
        <strain evidence="6">MPL-11</strain>
    </source>
</reference>
<dbReference type="EMBL" id="FNJW01000008">
    <property type="protein sequence ID" value="SDQ28133.1"/>
    <property type="molecule type" value="Genomic_DNA"/>
</dbReference>
<dbReference type="InterPro" id="IPR036390">
    <property type="entry name" value="WH_DNA-bd_sf"/>
</dbReference>
<dbReference type="PANTHER" id="PTHR42756:SF2">
    <property type="entry name" value="MARR FAMILY REGULATORY PROTEIN"/>
    <property type="match status" value="1"/>
</dbReference>
<dbReference type="Proteomes" id="UP000199481">
    <property type="component" value="Unassembled WGS sequence"/>
</dbReference>
<dbReference type="InterPro" id="IPR000835">
    <property type="entry name" value="HTH_MarR-typ"/>
</dbReference>
<keyword evidence="6" id="KW-1185">Reference proteome</keyword>
<keyword evidence="2 5" id="KW-0238">DNA-binding</keyword>
<evidence type="ECO:0000256" key="2">
    <source>
        <dbReference type="ARBA" id="ARBA00023125"/>
    </source>
</evidence>
<dbReference type="SUPFAM" id="SSF46785">
    <property type="entry name" value="Winged helix' DNA-binding domain"/>
    <property type="match status" value="1"/>
</dbReference>
<dbReference type="InterPro" id="IPR036388">
    <property type="entry name" value="WH-like_DNA-bd_sf"/>
</dbReference>
<dbReference type="GO" id="GO:0003677">
    <property type="term" value="F:DNA binding"/>
    <property type="evidence" value="ECO:0007669"/>
    <property type="project" value="UniProtKB-KW"/>
</dbReference>
<name>A0A1H0ZL14_9LACT</name>
<dbReference type="Pfam" id="PF01047">
    <property type="entry name" value="MarR"/>
    <property type="match status" value="1"/>
</dbReference>
<accession>A0A1H0ZL14</accession>
<protein>
    <submittedName>
        <fullName evidence="5">DNA-binding transcriptional regulator, MarR family</fullName>
    </submittedName>
</protein>
<dbReference type="SMART" id="SM00347">
    <property type="entry name" value="HTH_MARR"/>
    <property type="match status" value="1"/>
</dbReference>
<dbReference type="RefSeq" id="WP_089976937.1">
    <property type="nucleotide sequence ID" value="NZ_CP084916.1"/>
</dbReference>
<gene>
    <name evidence="5" type="ORF">SAMN04487752_1584</name>
</gene>
<evidence type="ECO:0000313" key="6">
    <source>
        <dbReference type="Proteomes" id="UP000199481"/>
    </source>
</evidence>
<dbReference type="InterPro" id="IPR023187">
    <property type="entry name" value="Tscrpt_reg_MarR-type_CS"/>
</dbReference>